<evidence type="ECO:0000256" key="3">
    <source>
        <dbReference type="ARBA" id="ARBA00022679"/>
    </source>
</evidence>
<name>A0AAD2DVK0_9LAMI</name>
<accession>A0AAD2DVK0</accession>
<reference evidence="9" key="1">
    <citation type="submission" date="2023-05" db="EMBL/GenBank/DDBJ databases">
        <authorList>
            <person name="Huff M."/>
        </authorList>
    </citation>
    <scope>NUCLEOTIDE SEQUENCE</scope>
</reference>
<evidence type="ECO:0000256" key="4">
    <source>
        <dbReference type="ARBA" id="ARBA00022692"/>
    </source>
</evidence>
<protein>
    <submittedName>
        <fullName evidence="9">Uncharacterized protein</fullName>
    </submittedName>
</protein>
<keyword evidence="5 8" id="KW-1133">Transmembrane helix</keyword>
<feature type="transmembrane region" description="Helical" evidence="8">
    <location>
        <begin position="78"/>
        <end position="101"/>
    </location>
</feature>
<keyword evidence="3" id="KW-0808">Transferase</keyword>
<gene>
    <name evidence="9" type="ORF">FPE_LOCUS13763</name>
</gene>
<evidence type="ECO:0000313" key="9">
    <source>
        <dbReference type="EMBL" id="CAI9766333.1"/>
    </source>
</evidence>
<evidence type="ECO:0000313" key="10">
    <source>
        <dbReference type="Proteomes" id="UP000834106"/>
    </source>
</evidence>
<evidence type="ECO:0000256" key="7">
    <source>
        <dbReference type="ARBA" id="ARBA00023136"/>
    </source>
</evidence>
<organism evidence="9 10">
    <name type="scientific">Fraxinus pennsylvanica</name>
    <dbReference type="NCBI Taxonomy" id="56036"/>
    <lineage>
        <taxon>Eukaryota</taxon>
        <taxon>Viridiplantae</taxon>
        <taxon>Streptophyta</taxon>
        <taxon>Embryophyta</taxon>
        <taxon>Tracheophyta</taxon>
        <taxon>Spermatophyta</taxon>
        <taxon>Magnoliopsida</taxon>
        <taxon>eudicotyledons</taxon>
        <taxon>Gunneridae</taxon>
        <taxon>Pentapetalae</taxon>
        <taxon>asterids</taxon>
        <taxon>lamiids</taxon>
        <taxon>Lamiales</taxon>
        <taxon>Oleaceae</taxon>
        <taxon>Oleeae</taxon>
        <taxon>Fraxinus</taxon>
    </lineage>
</organism>
<proteinExistence type="predicted"/>
<evidence type="ECO:0000256" key="5">
    <source>
        <dbReference type="ARBA" id="ARBA00022989"/>
    </source>
</evidence>
<dbReference type="Proteomes" id="UP000834106">
    <property type="component" value="Chromosome 8"/>
</dbReference>
<keyword evidence="2" id="KW-0328">Glycosyltransferase</keyword>
<dbReference type="PANTHER" id="PTHR32044:SF64">
    <property type="entry name" value="OS09G0572500 PROTEIN"/>
    <property type="match status" value="1"/>
</dbReference>
<dbReference type="GO" id="GO:0051753">
    <property type="term" value="F:mannan synthase activity"/>
    <property type="evidence" value="ECO:0007669"/>
    <property type="project" value="TreeGrafter"/>
</dbReference>
<evidence type="ECO:0000256" key="2">
    <source>
        <dbReference type="ARBA" id="ARBA00022676"/>
    </source>
</evidence>
<keyword evidence="7 8" id="KW-0472">Membrane</keyword>
<dbReference type="EMBL" id="OU503043">
    <property type="protein sequence ID" value="CAI9766333.1"/>
    <property type="molecule type" value="Genomic_DNA"/>
</dbReference>
<dbReference type="PANTHER" id="PTHR32044">
    <property type="entry name" value="GLUCOMANNAN 4-BETA-MANNOSYLTRANSFERASE 9"/>
    <property type="match status" value="1"/>
</dbReference>
<comment type="subcellular location">
    <subcellularLocation>
        <location evidence="1">Golgi apparatus membrane</location>
    </subcellularLocation>
</comment>
<dbReference type="AlphaFoldDB" id="A0AAD2DVK0"/>
<keyword evidence="10" id="KW-1185">Reference proteome</keyword>
<dbReference type="GO" id="GO:0000139">
    <property type="term" value="C:Golgi membrane"/>
    <property type="evidence" value="ECO:0007669"/>
    <property type="project" value="UniProtKB-SubCell"/>
</dbReference>
<sequence length="103" mass="11842">MSLHRSKAAIIGLLEANRVNEWIVTEKLGNMMKQTFNVNTARRPRSRIRERIHILELIMGMCLLHCAVYNMFYGNNHFFIYLLLQAAAFFVVGLGYVGTVIPN</sequence>
<keyword evidence="4 8" id="KW-0812">Transmembrane</keyword>
<evidence type="ECO:0000256" key="8">
    <source>
        <dbReference type="SAM" id="Phobius"/>
    </source>
</evidence>
<evidence type="ECO:0000256" key="1">
    <source>
        <dbReference type="ARBA" id="ARBA00004394"/>
    </source>
</evidence>
<feature type="transmembrane region" description="Helical" evidence="8">
    <location>
        <begin position="52"/>
        <end position="72"/>
    </location>
</feature>
<keyword evidence="6" id="KW-0333">Golgi apparatus</keyword>
<evidence type="ECO:0000256" key="6">
    <source>
        <dbReference type="ARBA" id="ARBA00023034"/>
    </source>
</evidence>